<dbReference type="EMBL" id="BLXT01004061">
    <property type="protein sequence ID" value="GFO09215.1"/>
    <property type="molecule type" value="Genomic_DNA"/>
</dbReference>
<protein>
    <submittedName>
        <fullName evidence="1">Uncharacterized protein</fullName>
    </submittedName>
</protein>
<evidence type="ECO:0000313" key="2">
    <source>
        <dbReference type="Proteomes" id="UP000735302"/>
    </source>
</evidence>
<organism evidence="1 2">
    <name type="scientific">Plakobranchus ocellatus</name>
    <dbReference type="NCBI Taxonomy" id="259542"/>
    <lineage>
        <taxon>Eukaryota</taxon>
        <taxon>Metazoa</taxon>
        <taxon>Spiralia</taxon>
        <taxon>Lophotrochozoa</taxon>
        <taxon>Mollusca</taxon>
        <taxon>Gastropoda</taxon>
        <taxon>Heterobranchia</taxon>
        <taxon>Euthyneura</taxon>
        <taxon>Panpulmonata</taxon>
        <taxon>Sacoglossa</taxon>
        <taxon>Placobranchoidea</taxon>
        <taxon>Plakobranchidae</taxon>
        <taxon>Plakobranchus</taxon>
    </lineage>
</organism>
<evidence type="ECO:0000313" key="1">
    <source>
        <dbReference type="EMBL" id="GFO09215.1"/>
    </source>
</evidence>
<comment type="caution">
    <text evidence="1">The sequence shown here is derived from an EMBL/GenBank/DDBJ whole genome shotgun (WGS) entry which is preliminary data.</text>
</comment>
<dbReference type="Proteomes" id="UP000735302">
    <property type="component" value="Unassembled WGS sequence"/>
</dbReference>
<name>A0AAV4APD6_9GAST</name>
<accession>A0AAV4APD6</accession>
<keyword evidence="2" id="KW-1185">Reference proteome</keyword>
<gene>
    <name evidence="1" type="ORF">PoB_003572000</name>
</gene>
<proteinExistence type="predicted"/>
<sequence>MLHGCSSRPADVIIRAIYPWGCGGARTVLLRQAPKEKRVVILDPYCDGFGGTMASKSTNDGPCLDRRGIEA</sequence>
<reference evidence="1 2" key="1">
    <citation type="journal article" date="2021" name="Elife">
        <title>Chloroplast acquisition without the gene transfer in kleptoplastic sea slugs, Plakobranchus ocellatus.</title>
        <authorList>
            <person name="Maeda T."/>
            <person name="Takahashi S."/>
            <person name="Yoshida T."/>
            <person name="Shimamura S."/>
            <person name="Takaki Y."/>
            <person name="Nagai Y."/>
            <person name="Toyoda A."/>
            <person name="Suzuki Y."/>
            <person name="Arimoto A."/>
            <person name="Ishii H."/>
            <person name="Satoh N."/>
            <person name="Nishiyama T."/>
            <person name="Hasebe M."/>
            <person name="Maruyama T."/>
            <person name="Minagawa J."/>
            <person name="Obokata J."/>
            <person name="Shigenobu S."/>
        </authorList>
    </citation>
    <scope>NUCLEOTIDE SEQUENCE [LARGE SCALE GENOMIC DNA]</scope>
</reference>
<dbReference type="AlphaFoldDB" id="A0AAV4APD6"/>